<evidence type="ECO:0000313" key="2">
    <source>
        <dbReference type="EMBL" id="KAB5594924.1"/>
    </source>
</evidence>
<dbReference type="EMBL" id="SSOP01000014">
    <property type="protein sequence ID" value="KAB5594924.1"/>
    <property type="molecule type" value="Genomic_DNA"/>
</dbReference>
<feature type="region of interest" description="Disordered" evidence="1">
    <location>
        <begin position="133"/>
        <end position="156"/>
    </location>
</feature>
<evidence type="ECO:0000313" key="3">
    <source>
        <dbReference type="Proteomes" id="UP000383932"/>
    </source>
</evidence>
<comment type="caution">
    <text evidence="2">The sequence shown here is derived from an EMBL/GenBank/DDBJ whole genome shotgun (WGS) entry which is preliminary data.</text>
</comment>
<feature type="compositionally biased region" description="Polar residues" evidence="1">
    <location>
        <begin position="311"/>
        <end position="326"/>
    </location>
</feature>
<feature type="region of interest" description="Disordered" evidence="1">
    <location>
        <begin position="307"/>
        <end position="346"/>
    </location>
</feature>
<name>A0A5N5QTB5_9AGAM</name>
<feature type="region of interest" description="Disordered" evidence="1">
    <location>
        <begin position="1"/>
        <end position="35"/>
    </location>
</feature>
<proteinExistence type="predicted"/>
<protein>
    <submittedName>
        <fullName evidence="2">Uncharacterized protein</fullName>
    </submittedName>
</protein>
<feature type="compositionally biased region" description="Basic residues" evidence="1">
    <location>
        <begin position="331"/>
        <end position="346"/>
    </location>
</feature>
<gene>
    <name evidence="2" type="ORF">CTheo_1557</name>
</gene>
<dbReference type="AlphaFoldDB" id="A0A5N5QTB5"/>
<evidence type="ECO:0000256" key="1">
    <source>
        <dbReference type="SAM" id="MobiDB-lite"/>
    </source>
</evidence>
<feature type="region of interest" description="Disordered" evidence="1">
    <location>
        <begin position="58"/>
        <end position="94"/>
    </location>
</feature>
<dbReference type="Proteomes" id="UP000383932">
    <property type="component" value="Unassembled WGS sequence"/>
</dbReference>
<organism evidence="2 3">
    <name type="scientific">Ceratobasidium theobromae</name>
    <dbReference type="NCBI Taxonomy" id="1582974"/>
    <lineage>
        <taxon>Eukaryota</taxon>
        <taxon>Fungi</taxon>
        <taxon>Dikarya</taxon>
        <taxon>Basidiomycota</taxon>
        <taxon>Agaricomycotina</taxon>
        <taxon>Agaricomycetes</taxon>
        <taxon>Cantharellales</taxon>
        <taxon>Ceratobasidiaceae</taxon>
        <taxon>Ceratobasidium</taxon>
    </lineage>
</organism>
<dbReference type="OrthoDB" id="3261750at2759"/>
<accession>A0A5N5QTB5</accession>
<keyword evidence="3" id="KW-1185">Reference proteome</keyword>
<reference evidence="2 3" key="1">
    <citation type="journal article" date="2019" name="Fungal Biol. Biotechnol.">
        <title>Draft genome sequence of fastidious pathogen Ceratobasidium theobromae, which causes vascular-streak dieback in Theobroma cacao.</title>
        <authorList>
            <person name="Ali S.S."/>
            <person name="Asman A."/>
            <person name="Shao J."/>
            <person name="Firmansyah A.P."/>
            <person name="Susilo A.W."/>
            <person name="Rosmana A."/>
            <person name="McMahon P."/>
            <person name="Junaid M."/>
            <person name="Guest D."/>
            <person name="Kheng T.Y."/>
            <person name="Meinhardt L.W."/>
            <person name="Bailey B.A."/>
        </authorList>
    </citation>
    <scope>NUCLEOTIDE SEQUENCE [LARGE SCALE GENOMIC DNA]</scope>
    <source>
        <strain evidence="2 3">CT2</strain>
    </source>
</reference>
<feature type="compositionally biased region" description="Basic and acidic residues" evidence="1">
    <location>
        <begin position="75"/>
        <end position="86"/>
    </location>
</feature>
<sequence length="346" mass="37863">MTLRILKRQASTDCEDIPVKQPRTSAQNTHPRRLPPSRLRLLRSNSQVLNANNSTPAIERLPSIPEHNPATFGPPRDDINPERSADVELGSEEPTKIRTRVQYHAKPVQQLPEPAPVVKPRSGRRLLPKYIEPFEIQDSSDSEDDLPKKEDSSGAGRVQAANMAQSLMAIRAQRATTLKRPRPRAPSPLTNQEVLVTLTANEAHSSNNAATVPSTNHDTTKITSQIDVTPITSVARRVEELNALSAIAKVSLSSHAPSISRSARAAGIFQPLPGLCPPEPEDNYSIIRQSAIDAIAGHKSIPRYALPPIVSSRQPTTNSTTKSSLSEGAKVFKRPRRNRAPPSKKQ</sequence>